<keyword evidence="9" id="KW-1278">Translocase</keyword>
<dbReference type="PROSITE" id="PS50893">
    <property type="entry name" value="ABC_TRANSPORTER_2"/>
    <property type="match status" value="2"/>
</dbReference>
<dbReference type="Pfam" id="PF02361">
    <property type="entry name" value="CbiQ"/>
    <property type="match status" value="1"/>
</dbReference>
<evidence type="ECO:0000256" key="11">
    <source>
        <dbReference type="ARBA" id="ARBA00023136"/>
    </source>
</evidence>
<comment type="subcellular location">
    <subcellularLocation>
        <location evidence="2">Cell membrane</location>
    </subcellularLocation>
    <subcellularLocation>
        <location evidence="1">Membrane</location>
        <topology evidence="1">Multi-pass membrane protein</topology>
    </subcellularLocation>
</comment>
<evidence type="ECO:0000256" key="8">
    <source>
        <dbReference type="ARBA" id="ARBA00022840"/>
    </source>
</evidence>
<dbReference type="Gene3D" id="3.40.50.300">
    <property type="entry name" value="P-loop containing nucleotide triphosphate hydrolases"/>
    <property type="match status" value="2"/>
</dbReference>
<dbReference type="InterPro" id="IPR015856">
    <property type="entry name" value="ABC_transpr_CbiO/EcfA_su"/>
</dbReference>
<sequence>MPSPSRPLADLSHVSYFYPGQDQAALQDLSLTIEQGQWVAIMGDNGSGKSTLSRILSGLSHPDSGQVRLLGSTVFADGQVDFDSYDQVRPRISIAFQNPQDQIVSSLVEDDIAFGPENLGCPRLEISRRVDSSLRAVDIADLAMADPLDLSGGQQQRVTIASALAMEPDMLILDEPTAMLDAQGRQELMDRLRLLHEGGLTIVLITHNRYEALQTDRIVTMVRGTVVSDRKIGSSGGSRRRAAEDSDQVKAIGSGQTIGSDQVMGSDQVIDPQALRERGIPVTILGGAQTKTSRTSGDPVLTAQGLSYRYRSADHDTLKSLSLSIQAGEFIALCGENGAGKSTLAMLLCALDKPSAGQARIHGLNPFARKNRKEIRRHIGYVMQHPENQLFADTVAEDIAYGPRCLGATADQARRRALETARLLSIDHLLDRTPWDLSGGERRMVAIAGVLANQPDILLLDEPTAGLDAATSQRLLSLLDRLNGEGLTIIMISHDLADVAVHASRVLFLQATGKDDKDEEGSGQPAAATDQASTRSARVVRSAASTSSLLSRCDPRALILSSLALMIAAFTISTWPMLVWGMVLILLASWAGRVKPASVWLQVRRFLILFVFMGLINMFFVHQGRLLWSWGDLSLTTGGLWSALLYPSRFGIMIVIGAILLMVIPPMRMTDAFASLIKPLRLLGVPTRDVAFVLSLGMRFVPIISDEFLSLRRAQTARGASFGSGGFGSKVKAMTSLVVPVLAAAIRHAHNLALALDARCYSSDRPRSLWHPLAYSAADLLLTIFIVSWLAGLTLLKLL</sequence>
<dbReference type="HOGENOM" id="CLU_000604_38_1_11"/>
<evidence type="ECO:0000259" key="14">
    <source>
        <dbReference type="PROSITE" id="PS50893"/>
    </source>
</evidence>
<evidence type="ECO:0000256" key="1">
    <source>
        <dbReference type="ARBA" id="ARBA00004141"/>
    </source>
</evidence>
<feature type="transmembrane region" description="Helical" evidence="13">
    <location>
        <begin position="640"/>
        <end position="664"/>
    </location>
</feature>
<evidence type="ECO:0000256" key="5">
    <source>
        <dbReference type="ARBA" id="ARBA00022475"/>
    </source>
</evidence>
<dbReference type="eggNOG" id="COG0619">
    <property type="taxonomic scope" value="Bacteria"/>
</dbReference>
<dbReference type="Proteomes" id="UP000004946">
    <property type="component" value="Chromosome"/>
</dbReference>
<dbReference type="AlphaFoldDB" id="E6K184"/>
<feature type="transmembrane region" description="Helical" evidence="13">
    <location>
        <begin position="773"/>
        <end position="796"/>
    </location>
</feature>
<comment type="caution">
    <text evidence="15">The sequence shown here is derived from an EMBL/GenBank/DDBJ whole genome shotgun (WGS) entry which is preliminary data.</text>
</comment>
<dbReference type="PATRIC" id="fig|864564.6.peg.1138"/>
<dbReference type="SMART" id="SM00382">
    <property type="entry name" value="AAA"/>
    <property type="match status" value="2"/>
</dbReference>
<dbReference type="InterPro" id="IPR003439">
    <property type="entry name" value="ABC_transporter-like_ATP-bd"/>
</dbReference>
<feature type="transmembrane region" description="Helical" evidence="13">
    <location>
        <begin position="603"/>
        <end position="620"/>
    </location>
</feature>
<dbReference type="GO" id="GO:0042626">
    <property type="term" value="F:ATPase-coupled transmembrane transporter activity"/>
    <property type="evidence" value="ECO:0007669"/>
    <property type="project" value="TreeGrafter"/>
</dbReference>
<keyword evidence="7" id="KW-0547">Nucleotide-binding</keyword>
<dbReference type="PANTHER" id="PTHR43553:SF24">
    <property type="entry name" value="ENERGY-COUPLING FACTOR TRANSPORTER ATP-BINDING PROTEIN ECFA1"/>
    <property type="match status" value="1"/>
</dbReference>
<evidence type="ECO:0000256" key="4">
    <source>
        <dbReference type="ARBA" id="ARBA00022448"/>
    </source>
</evidence>
<feature type="region of interest" description="Disordered" evidence="12">
    <location>
        <begin position="514"/>
        <end position="534"/>
    </location>
</feature>
<reference evidence="15 16" key="1">
    <citation type="submission" date="2010-12" db="EMBL/GenBank/DDBJ databases">
        <authorList>
            <person name="Muzny D."/>
            <person name="Qin X."/>
            <person name="Buhay C."/>
            <person name="Dugan-Rocha S."/>
            <person name="Ding Y."/>
            <person name="Chen G."/>
            <person name="Hawes A."/>
            <person name="Holder M."/>
            <person name="Jhangiani S."/>
            <person name="Johnson A."/>
            <person name="Khan Z."/>
            <person name="Li Z."/>
            <person name="Liu W."/>
            <person name="Liu X."/>
            <person name="Perez L."/>
            <person name="Shen H."/>
            <person name="Wang Q."/>
            <person name="Watt J."/>
            <person name="Xi L."/>
            <person name="Xin Y."/>
            <person name="Zhou J."/>
            <person name="Deng J."/>
            <person name="Jiang H."/>
            <person name="Liu Y."/>
            <person name="Qu J."/>
            <person name="Song X.-Z."/>
            <person name="Zhang L."/>
            <person name="Villasana D."/>
            <person name="Johnson A."/>
            <person name="Liu J."/>
            <person name="Liyanage D."/>
            <person name="Lorensuhewa L."/>
            <person name="Robinson T."/>
            <person name="Song A."/>
            <person name="Song B.-B."/>
            <person name="Dinh H."/>
            <person name="Thornton R."/>
            <person name="Coyle M."/>
            <person name="Francisco L."/>
            <person name="Jackson L."/>
            <person name="Javaid M."/>
            <person name="Korchina V."/>
            <person name="Kovar C."/>
            <person name="Mata R."/>
            <person name="Mathew T."/>
            <person name="Ngo R."/>
            <person name="Nguyen L."/>
            <person name="Nguyen N."/>
            <person name="Okwuonu G."/>
            <person name="Ongeri F."/>
            <person name="Pham C."/>
            <person name="Simmons D."/>
            <person name="Wilczek-Boney K."/>
            <person name="Hale W."/>
            <person name="Jakkamsetti A."/>
            <person name="Pham P."/>
            <person name="Ruth R."/>
            <person name="San Lucas F."/>
            <person name="Warren J."/>
            <person name="Zhang J."/>
            <person name="Zhao Z."/>
            <person name="Zhou C."/>
            <person name="Zhu D."/>
            <person name="Lee S."/>
            <person name="Bess C."/>
            <person name="Blankenburg K."/>
            <person name="Forbes L."/>
            <person name="Fu Q."/>
            <person name="Gubbala S."/>
            <person name="Hirani K."/>
            <person name="Jayaseelan J.C."/>
            <person name="Lara F."/>
            <person name="Munidasa M."/>
            <person name="Palculict T."/>
            <person name="Patil S."/>
            <person name="Pu L.-L."/>
            <person name="Saada N."/>
            <person name="Tang L."/>
            <person name="Weissenberger G."/>
            <person name="Zhu Y."/>
            <person name="Hemphill L."/>
            <person name="Shang Y."/>
            <person name="Youmans B."/>
            <person name="Ayvaz T."/>
            <person name="Ross M."/>
            <person name="Santibanez J."/>
            <person name="Aqrawi P."/>
            <person name="Gross S."/>
            <person name="Joshi V."/>
            <person name="Fowler G."/>
            <person name="Nazareth L."/>
            <person name="Reid J."/>
            <person name="Worley K."/>
            <person name="Petrosino J."/>
            <person name="Highlander S."/>
            <person name="Gibbs R."/>
        </authorList>
    </citation>
    <scope>NUCLEOTIDE SEQUENCE [LARGE SCALE GENOMIC DNA]</scope>
    <source>
        <strain evidence="15 16">DSM 10105</strain>
    </source>
</reference>
<dbReference type="CDD" id="cd03225">
    <property type="entry name" value="ABC_cobalt_CbiO_domain1"/>
    <property type="match status" value="2"/>
</dbReference>
<dbReference type="GO" id="GO:0005524">
    <property type="term" value="F:ATP binding"/>
    <property type="evidence" value="ECO:0007669"/>
    <property type="project" value="UniProtKB-KW"/>
</dbReference>
<gene>
    <name evidence="15" type="ORF">HMPREF0620_0570</name>
</gene>
<dbReference type="eggNOG" id="COG1129">
    <property type="taxonomic scope" value="Bacteria"/>
</dbReference>
<evidence type="ECO:0000313" key="16">
    <source>
        <dbReference type="Proteomes" id="UP000004946"/>
    </source>
</evidence>
<evidence type="ECO:0000256" key="7">
    <source>
        <dbReference type="ARBA" id="ARBA00022741"/>
    </source>
</evidence>
<dbReference type="GO" id="GO:0043190">
    <property type="term" value="C:ATP-binding cassette (ABC) transporter complex"/>
    <property type="evidence" value="ECO:0007669"/>
    <property type="project" value="TreeGrafter"/>
</dbReference>
<protein>
    <submittedName>
        <fullName evidence="15">Cobalt ABC transporter, ATP-binding protein</fullName>
    </submittedName>
</protein>
<dbReference type="PROSITE" id="PS00211">
    <property type="entry name" value="ABC_TRANSPORTER_1"/>
    <property type="match status" value="2"/>
</dbReference>
<keyword evidence="4" id="KW-0813">Transport</keyword>
<keyword evidence="5" id="KW-1003">Cell membrane</keyword>
<dbReference type="NCBIfam" id="NF010167">
    <property type="entry name" value="PRK13648.1"/>
    <property type="match status" value="2"/>
</dbReference>
<keyword evidence="10 13" id="KW-1133">Transmembrane helix</keyword>
<feature type="domain" description="ABC transporter" evidence="14">
    <location>
        <begin position="9"/>
        <end position="248"/>
    </location>
</feature>
<evidence type="ECO:0000256" key="12">
    <source>
        <dbReference type="SAM" id="MobiDB-lite"/>
    </source>
</evidence>
<evidence type="ECO:0000256" key="10">
    <source>
        <dbReference type="ARBA" id="ARBA00022989"/>
    </source>
</evidence>
<dbReference type="PANTHER" id="PTHR43553">
    <property type="entry name" value="HEAVY METAL TRANSPORTER"/>
    <property type="match status" value="1"/>
</dbReference>
<dbReference type="GO" id="GO:0016887">
    <property type="term" value="F:ATP hydrolysis activity"/>
    <property type="evidence" value="ECO:0007669"/>
    <property type="project" value="InterPro"/>
</dbReference>
<dbReference type="EMBL" id="AEON01000001">
    <property type="protein sequence ID" value="EFT83565.1"/>
    <property type="molecule type" value="Genomic_DNA"/>
</dbReference>
<feature type="domain" description="ABC transporter" evidence="14">
    <location>
        <begin position="301"/>
        <end position="536"/>
    </location>
</feature>
<dbReference type="InterPro" id="IPR003339">
    <property type="entry name" value="ABC/ECF_trnsptr_transmembrane"/>
</dbReference>
<name>E6K184_PARDN</name>
<keyword evidence="16" id="KW-1185">Reference proteome</keyword>
<dbReference type="SUPFAM" id="SSF52540">
    <property type="entry name" value="P-loop containing nucleoside triphosphate hydrolases"/>
    <property type="match status" value="2"/>
</dbReference>
<evidence type="ECO:0000313" key="15">
    <source>
        <dbReference type="EMBL" id="EFT83565.1"/>
    </source>
</evidence>
<evidence type="ECO:0000256" key="13">
    <source>
        <dbReference type="SAM" id="Phobius"/>
    </source>
</evidence>
<dbReference type="KEGG" id="pdo:PSDT_1048"/>
<accession>E6K184</accession>
<dbReference type="CDD" id="cd16914">
    <property type="entry name" value="EcfT"/>
    <property type="match status" value="1"/>
</dbReference>
<dbReference type="Pfam" id="PF00005">
    <property type="entry name" value="ABC_tran"/>
    <property type="match status" value="2"/>
</dbReference>
<evidence type="ECO:0000256" key="2">
    <source>
        <dbReference type="ARBA" id="ARBA00004236"/>
    </source>
</evidence>
<keyword evidence="8 15" id="KW-0067">ATP-binding</keyword>
<evidence type="ECO:0000256" key="3">
    <source>
        <dbReference type="ARBA" id="ARBA00005417"/>
    </source>
</evidence>
<evidence type="ECO:0000256" key="6">
    <source>
        <dbReference type="ARBA" id="ARBA00022692"/>
    </source>
</evidence>
<dbReference type="InterPro" id="IPR027417">
    <property type="entry name" value="P-loop_NTPase"/>
</dbReference>
<organism evidence="15 16">
    <name type="scientific">Parascardovia denticolens DSM 10105 = JCM 12538</name>
    <dbReference type="NCBI Taxonomy" id="864564"/>
    <lineage>
        <taxon>Bacteria</taxon>
        <taxon>Bacillati</taxon>
        <taxon>Actinomycetota</taxon>
        <taxon>Actinomycetes</taxon>
        <taxon>Bifidobacteriales</taxon>
        <taxon>Bifidobacteriaceae</taxon>
        <taxon>Parascardovia</taxon>
    </lineage>
</organism>
<keyword evidence="6 13" id="KW-0812">Transmembrane</keyword>
<evidence type="ECO:0000256" key="9">
    <source>
        <dbReference type="ARBA" id="ARBA00022967"/>
    </source>
</evidence>
<feature type="transmembrane region" description="Helical" evidence="13">
    <location>
        <begin position="558"/>
        <end position="591"/>
    </location>
</feature>
<keyword evidence="11 13" id="KW-0472">Membrane</keyword>
<dbReference type="InterPro" id="IPR017871">
    <property type="entry name" value="ABC_transporter-like_CS"/>
</dbReference>
<dbReference type="FunFam" id="3.40.50.300:FF:000224">
    <property type="entry name" value="Energy-coupling factor transporter ATP-binding protein EcfA"/>
    <property type="match status" value="1"/>
</dbReference>
<dbReference type="InterPro" id="IPR050095">
    <property type="entry name" value="ECF_ABC_transporter_ATP-bd"/>
</dbReference>
<dbReference type="RefSeq" id="WP_006288963.1">
    <property type="nucleotide sequence ID" value="NZ_AP012333.1"/>
</dbReference>
<comment type="similarity">
    <text evidence="3">Belongs to the ABC transporter superfamily.</text>
</comment>
<proteinExistence type="inferred from homology"/>
<dbReference type="InterPro" id="IPR003593">
    <property type="entry name" value="AAA+_ATPase"/>
</dbReference>